<name>A0AA40G808_9HYME</name>
<proteinExistence type="predicted"/>
<protein>
    <submittedName>
        <fullName evidence="1">Uncharacterized protein</fullName>
    </submittedName>
</protein>
<sequence>MRRKQKKKKKKKKKKKLVVLCANEPAKPRNPPENGEENTDLPLIYGYPPRVFTVLNVVNVSTISNGVPSVYARARPPRGQTCLVRVVPRVLRKFERKFTR</sequence>
<evidence type="ECO:0000313" key="1">
    <source>
        <dbReference type="EMBL" id="KAK1132655.1"/>
    </source>
</evidence>
<accession>A0AA40G808</accession>
<reference evidence="1" key="1">
    <citation type="submission" date="2021-10" db="EMBL/GenBank/DDBJ databases">
        <title>Melipona bicolor Genome sequencing and assembly.</title>
        <authorList>
            <person name="Araujo N.S."/>
            <person name="Arias M.C."/>
        </authorList>
    </citation>
    <scope>NUCLEOTIDE SEQUENCE</scope>
    <source>
        <strain evidence="1">USP_2M_L1-L4_2017</strain>
        <tissue evidence="1">Whole body</tissue>
    </source>
</reference>
<comment type="caution">
    <text evidence="1">The sequence shown here is derived from an EMBL/GenBank/DDBJ whole genome shotgun (WGS) entry which is preliminary data.</text>
</comment>
<gene>
    <name evidence="1" type="ORF">K0M31_014040</name>
</gene>
<dbReference type="EMBL" id="JAHYIQ010000004">
    <property type="protein sequence ID" value="KAK1132655.1"/>
    <property type="molecule type" value="Genomic_DNA"/>
</dbReference>
<dbReference type="AlphaFoldDB" id="A0AA40G808"/>
<keyword evidence="2" id="KW-1185">Reference proteome</keyword>
<evidence type="ECO:0000313" key="2">
    <source>
        <dbReference type="Proteomes" id="UP001177670"/>
    </source>
</evidence>
<dbReference type="Proteomes" id="UP001177670">
    <property type="component" value="Unassembled WGS sequence"/>
</dbReference>
<organism evidence="1 2">
    <name type="scientific">Melipona bicolor</name>
    <dbReference type="NCBI Taxonomy" id="60889"/>
    <lineage>
        <taxon>Eukaryota</taxon>
        <taxon>Metazoa</taxon>
        <taxon>Ecdysozoa</taxon>
        <taxon>Arthropoda</taxon>
        <taxon>Hexapoda</taxon>
        <taxon>Insecta</taxon>
        <taxon>Pterygota</taxon>
        <taxon>Neoptera</taxon>
        <taxon>Endopterygota</taxon>
        <taxon>Hymenoptera</taxon>
        <taxon>Apocrita</taxon>
        <taxon>Aculeata</taxon>
        <taxon>Apoidea</taxon>
        <taxon>Anthophila</taxon>
        <taxon>Apidae</taxon>
        <taxon>Melipona</taxon>
    </lineage>
</organism>